<dbReference type="PANTHER" id="PTHR31905">
    <property type="entry name" value="COILED-COIL DOMAIN-CONTAINING PROTEIN 58"/>
    <property type="match status" value="1"/>
</dbReference>
<dbReference type="InterPro" id="IPR019171">
    <property type="entry name" value="MIX23"/>
</dbReference>
<evidence type="ECO:0000256" key="1">
    <source>
        <dbReference type="ARBA" id="ARBA00024204"/>
    </source>
</evidence>
<protein>
    <recommendedName>
        <fullName evidence="2">Protein MIX23</fullName>
    </recommendedName>
    <alternativeName>
        <fullName evidence="3">Coiled-coil domain-containing protein 58</fullName>
    </alternativeName>
</protein>
<dbReference type="Pfam" id="PF09774">
    <property type="entry name" value="MIX23"/>
    <property type="match status" value="1"/>
</dbReference>
<gene>
    <name evidence="4" type="ORF">QE152_g32456</name>
</gene>
<evidence type="ECO:0000256" key="2">
    <source>
        <dbReference type="ARBA" id="ARBA00024228"/>
    </source>
</evidence>
<evidence type="ECO:0000313" key="4">
    <source>
        <dbReference type="EMBL" id="KAK9695599.1"/>
    </source>
</evidence>
<dbReference type="GO" id="GO:0005758">
    <property type="term" value="C:mitochondrial intermembrane space"/>
    <property type="evidence" value="ECO:0007669"/>
    <property type="project" value="InterPro"/>
</dbReference>
<evidence type="ECO:0000256" key="3">
    <source>
        <dbReference type="ARBA" id="ARBA00030733"/>
    </source>
</evidence>
<comment type="similarity">
    <text evidence="1">Belongs to the MIX23 family.</text>
</comment>
<accession>A0AAW1IZ63</accession>
<proteinExistence type="inferred from homology"/>
<comment type="caution">
    <text evidence="4">The sequence shown here is derived from an EMBL/GenBank/DDBJ whole genome shotgun (WGS) entry which is preliminary data.</text>
</comment>
<organism evidence="4 5">
    <name type="scientific">Popillia japonica</name>
    <name type="common">Japanese beetle</name>
    <dbReference type="NCBI Taxonomy" id="7064"/>
    <lineage>
        <taxon>Eukaryota</taxon>
        <taxon>Metazoa</taxon>
        <taxon>Ecdysozoa</taxon>
        <taxon>Arthropoda</taxon>
        <taxon>Hexapoda</taxon>
        <taxon>Insecta</taxon>
        <taxon>Pterygota</taxon>
        <taxon>Neoptera</taxon>
        <taxon>Endopterygota</taxon>
        <taxon>Coleoptera</taxon>
        <taxon>Polyphaga</taxon>
        <taxon>Scarabaeiformia</taxon>
        <taxon>Scarabaeidae</taxon>
        <taxon>Rutelinae</taxon>
        <taxon>Popillia</taxon>
    </lineage>
</organism>
<sequence>MPAAIMECGDFKDFQDALREMRRVDDIIVNTINAVIPTDSFHPDAKAACKDLHTQIESGNQKREAAIKNCITLSADKVKKLKEQRENNLSDIQLSKDLRAEQTKLRMLQVELSVEELVQQRTSKVSKQLSQAETVGENDLLQTCTVDYDV</sequence>
<keyword evidence="5" id="KW-1185">Reference proteome</keyword>
<dbReference type="Proteomes" id="UP001458880">
    <property type="component" value="Unassembled WGS sequence"/>
</dbReference>
<name>A0AAW1IZ63_POPJA</name>
<dbReference type="AlphaFoldDB" id="A0AAW1IZ63"/>
<evidence type="ECO:0000313" key="5">
    <source>
        <dbReference type="Proteomes" id="UP001458880"/>
    </source>
</evidence>
<reference evidence="4 5" key="1">
    <citation type="journal article" date="2024" name="BMC Genomics">
        <title>De novo assembly and annotation of Popillia japonica's genome with initial clues to its potential as an invasive pest.</title>
        <authorList>
            <person name="Cucini C."/>
            <person name="Boschi S."/>
            <person name="Funari R."/>
            <person name="Cardaioli E."/>
            <person name="Iannotti N."/>
            <person name="Marturano G."/>
            <person name="Paoli F."/>
            <person name="Bruttini M."/>
            <person name="Carapelli A."/>
            <person name="Frati F."/>
            <person name="Nardi F."/>
        </authorList>
    </citation>
    <scope>NUCLEOTIDE SEQUENCE [LARGE SCALE GENOMIC DNA]</scope>
    <source>
        <strain evidence="4">DMR45628</strain>
    </source>
</reference>
<dbReference type="PANTHER" id="PTHR31905:SF2">
    <property type="entry name" value="PROTEIN MIX23"/>
    <property type="match status" value="1"/>
</dbReference>
<dbReference type="EMBL" id="JASPKY010000476">
    <property type="protein sequence ID" value="KAK9695599.1"/>
    <property type="molecule type" value="Genomic_DNA"/>
</dbReference>